<organism evidence="1 2">
    <name type="scientific">Xenotaenia resolanae</name>
    <dbReference type="NCBI Taxonomy" id="208358"/>
    <lineage>
        <taxon>Eukaryota</taxon>
        <taxon>Metazoa</taxon>
        <taxon>Chordata</taxon>
        <taxon>Craniata</taxon>
        <taxon>Vertebrata</taxon>
        <taxon>Euteleostomi</taxon>
        <taxon>Actinopterygii</taxon>
        <taxon>Neopterygii</taxon>
        <taxon>Teleostei</taxon>
        <taxon>Neoteleostei</taxon>
        <taxon>Acanthomorphata</taxon>
        <taxon>Ovalentaria</taxon>
        <taxon>Atherinomorphae</taxon>
        <taxon>Cyprinodontiformes</taxon>
        <taxon>Goodeidae</taxon>
        <taxon>Xenotaenia</taxon>
    </lineage>
</organism>
<dbReference type="Proteomes" id="UP001444071">
    <property type="component" value="Unassembled WGS sequence"/>
</dbReference>
<gene>
    <name evidence="1" type="ORF">XENORESO_018869</name>
</gene>
<sequence length="121" mass="13383">MSFTFMFLGGNKQSSLILKHYHNMCACSKERPWSTRVGENHKSSLSVSPALNDAANILTAGFVCGNFEPLRDSNNPVMIPQPLCVPVGSRFPFCFPSITQFLVSTILIQAKLCKQMKNIGE</sequence>
<proteinExistence type="predicted"/>
<evidence type="ECO:0000313" key="2">
    <source>
        <dbReference type="Proteomes" id="UP001444071"/>
    </source>
</evidence>
<comment type="caution">
    <text evidence="1">The sequence shown here is derived from an EMBL/GenBank/DDBJ whole genome shotgun (WGS) entry which is preliminary data.</text>
</comment>
<keyword evidence="2" id="KW-1185">Reference proteome</keyword>
<name>A0ABV0X1A5_9TELE</name>
<evidence type="ECO:0000313" key="1">
    <source>
        <dbReference type="EMBL" id="MEQ2275037.1"/>
    </source>
</evidence>
<reference evidence="1 2" key="1">
    <citation type="submission" date="2021-06" db="EMBL/GenBank/DDBJ databases">
        <authorList>
            <person name="Palmer J.M."/>
        </authorList>
    </citation>
    <scope>NUCLEOTIDE SEQUENCE [LARGE SCALE GENOMIC DNA]</scope>
    <source>
        <strain evidence="1 2">XR_2019</strain>
        <tissue evidence="1">Muscle</tissue>
    </source>
</reference>
<accession>A0ABV0X1A5</accession>
<dbReference type="EMBL" id="JAHRIM010080752">
    <property type="protein sequence ID" value="MEQ2275037.1"/>
    <property type="molecule type" value="Genomic_DNA"/>
</dbReference>
<protein>
    <submittedName>
        <fullName evidence="1">Uncharacterized protein</fullName>
    </submittedName>
</protein>